<gene>
    <name evidence="3" type="ORF">THAPS_6820</name>
</gene>
<dbReference type="Gene3D" id="3.40.50.2000">
    <property type="entry name" value="Glycogen Phosphorylase B"/>
    <property type="match status" value="2"/>
</dbReference>
<reference evidence="3 4" key="1">
    <citation type="journal article" date="2004" name="Science">
        <title>The genome of the diatom Thalassiosira pseudonana: ecology, evolution, and metabolism.</title>
        <authorList>
            <person name="Armbrust E.V."/>
            <person name="Berges J.A."/>
            <person name="Bowler C."/>
            <person name="Green B.R."/>
            <person name="Martinez D."/>
            <person name="Putnam N.H."/>
            <person name="Zhou S."/>
            <person name="Allen A.E."/>
            <person name="Apt K.E."/>
            <person name="Bechner M."/>
            <person name="Brzezinski M.A."/>
            <person name="Chaal B.K."/>
            <person name="Chiovitti A."/>
            <person name="Davis A.K."/>
            <person name="Demarest M.S."/>
            <person name="Detter J.C."/>
            <person name="Glavina T."/>
            <person name="Goodstein D."/>
            <person name="Hadi M.Z."/>
            <person name="Hellsten U."/>
            <person name="Hildebrand M."/>
            <person name="Jenkins B.D."/>
            <person name="Jurka J."/>
            <person name="Kapitonov V.V."/>
            <person name="Kroger N."/>
            <person name="Lau W.W."/>
            <person name="Lane T.W."/>
            <person name="Larimer F.W."/>
            <person name="Lippmeier J.C."/>
            <person name="Lucas S."/>
            <person name="Medina M."/>
            <person name="Montsant A."/>
            <person name="Obornik M."/>
            <person name="Parker M.S."/>
            <person name="Palenik B."/>
            <person name="Pazour G.J."/>
            <person name="Richardson P.M."/>
            <person name="Rynearson T.A."/>
            <person name="Saito M.A."/>
            <person name="Schwartz D.C."/>
            <person name="Thamatrakoln K."/>
            <person name="Valentin K."/>
            <person name="Vardi A."/>
            <person name="Wilkerson F.P."/>
            <person name="Rokhsar D.S."/>
        </authorList>
    </citation>
    <scope>NUCLEOTIDE SEQUENCE [LARGE SCALE GENOMIC DNA]</scope>
    <source>
        <strain evidence="3 4">CCMP1335</strain>
    </source>
</reference>
<dbReference type="KEGG" id="tps:THAPS_6820"/>
<dbReference type="EMBL" id="CP001160">
    <property type="protein sequence ID" value="ACI64823.1"/>
    <property type="molecule type" value="Genomic_DNA"/>
</dbReference>
<keyword evidence="4" id="KW-1185">Reference proteome</keyword>
<evidence type="ECO:0000259" key="2">
    <source>
        <dbReference type="Pfam" id="PF13439"/>
    </source>
</evidence>
<dbReference type="HOGENOM" id="CLU_540179_0_0_1"/>
<dbReference type="STRING" id="35128.B5YMK4"/>
<dbReference type="GeneID" id="7448990"/>
<evidence type="ECO:0000313" key="4">
    <source>
        <dbReference type="Proteomes" id="UP000001449"/>
    </source>
</evidence>
<dbReference type="Pfam" id="PF13439">
    <property type="entry name" value="Glyco_transf_4"/>
    <property type="match status" value="1"/>
</dbReference>
<dbReference type="PaxDb" id="35128-Thaps6820"/>
<dbReference type="Proteomes" id="UP000001449">
    <property type="component" value="Chromosome 7"/>
</dbReference>
<keyword evidence="1" id="KW-0472">Membrane</keyword>
<dbReference type="AlphaFoldDB" id="B5YMK4"/>
<dbReference type="CAZy" id="GT4">
    <property type="family name" value="Glycosyltransferase Family 4"/>
</dbReference>
<dbReference type="PANTHER" id="PTHR45947:SF3">
    <property type="entry name" value="SULFOQUINOVOSYL TRANSFERASE SQD2"/>
    <property type="match status" value="1"/>
</dbReference>
<name>B5YMK4_THAPS</name>
<dbReference type="InterPro" id="IPR050194">
    <property type="entry name" value="Glycosyltransferase_grp1"/>
</dbReference>
<dbReference type="Pfam" id="PF13692">
    <property type="entry name" value="Glyco_trans_1_4"/>
    <property type="match status" value="1"/>
</dbReference>
<dbReference type="OMA" id="MWILAAF"/>
<proteinExistence type="predicted"/>
<organism evidence="3 4">
    <name type="scientific">Thalassiosira pseudonana</name>
    <name type="common">Marine diatom</name>
    <name type="synonym">Cyclotella nana</name>
    <dbReference type="NCBI Taxonomy" id="35128"/>
    <lineage>
        <taxon>Eukaryota</taxon>
        <taxon>Sar</taxon>
        <taxon>Stramenopiles</taxon>
        <taxon>Ochrophyta</taxon>
        <taxon>Bacillariophyta</taxon>
        <taxon>Coscinodiscophyceae</taxon>
        <taxon>Thalassiosirophycidae</taxon>
        <taxon>Thalassiosirales</taxon>
        <taxon>Thalassiosiraceae</taxon>
        <taxon>Thalassiosira</taxon>
    </lineage>
</organism>
<keyword evidence="1" id="KW-0812">Transmembrane</keyword>
<dbReference type="InterPro" id="IPR028098">
    <property type="entry name" value="Glyco_trans_4-like_N"/>
</dbReference>
<evidence type="ECO:0000256" key="1">
    <source>
        <dbReference type="SAM" id="Phobius"/>
    </source>
</evidence>
<dbReference type="InParanoid" id="B5YMK4"/>
<dbReference type="PANTHER" id="PTHR45947">
    <property type="entry name" value="SULFOQUINOVOSYL TRANSFERASE SQD2"/>
    <property type="match status" value="1"/>
</dbReference>
<dbReference type="GO" id="GO:0016757">
    <property type="term" value="F:glycosyltransferase activity"/>
    <property type="evidence" value="ECO:0000318"/>
    <property type="project" value="GO_Central"/>
</dbReference>
<feature type="transmembrane region" description="Helical" evidence="1">
    <location>
        <begin position="436"/>
        <end position="458"/>
    </location>
</feature>
<feature type="domain" description="Glycosyltransferase subfamily 4-like N-terminal" evidence="2">
    <location>
        <begin position="48"/>
        <end position="193"/>
    </location>
</feature>
<dbReference type="SUPFAM" id="SSF53756">
    <property type="entry name" value="UDP-Glycosyltransferase/glycogen phosphorylase"/>
    <property type="match status" value="1"/>
</dbReference>
<evidence type="ECO:0000313" key="3">
    <source>
        <dbReference type="EMBL" id="ACI64823.1"/>
    </source>
</evidence>
<dbReference type="eggNOG" id="KOG1111">
    <property type="taxonomic scope" value="Eukaryota"/>
</dbReference>
<reference evidence="3 4" key="2">
    <citation type="journal article" date="2008" name="Nature">
        <title>The Phaeodactylum genome reveals the evolutionary history of diatom genomes.</title>
        <authorList>
            <person name="Bowler C."/>
            <person name="Allen A.E."/>
            <person name="Badger J.H."/>
            <person name="Grimwood J."/>
            <person name="Jabbari K."/>
            <person name="Kuo A."/>
            <person name="Maheswari U."/>
            <person name="Martens C."/>
            <person name="Maumus F."/>
            <person name="Otillar R.P."/>
            <person name="Rayko E."/>
            <person name="Salamov A."/>
            <person name="Vandepoele K."/>
            <person name="Beszteri B."/>
            <person name="Gruber A."/>
            <person name="Heijde M."/>
            <person name="Katinka M."/>
            <person name="Mock T."/>
            <person name="Valentin K."/>
            <person name="Verret F."/>
            <person name="Berges J.A."/>
            <person name="Brownlee C."/>
            <person name="Cadoret J.P."/>
            <person name="Chiovitti A."/>
            <person name="Choi C.J."/>
            <person name="Coesel S."/>
            <person name="De Martino A."/>
            <person name="Detter J.C."/>
            <person name="Durkin C."/>
            <person name="Falciatore A."/>
            <person name="Fournet J."/>
            <person name="Haruta M."/>
            <person name="Huysman M.J."/>
            <person name="Jenkins B.D."/>
            <person name="Jiroutova K."/>
            <person name="Jorgensen R.E."/>
            <person name="Joubert Y."/>
            <person name="Kaplan A."/>
            <person name="Kroger N."/>
            <person name="Kroth P.G."/>
            <person name="La Roche J."/>
            <person name="Lindquist E."/>
            <person name="Lommer M."/>
            <person name="Martin-Jezequel V."/>
            <person name="Lopez P.J."/>
            <person name="Lucas S."/>
            <person name="Mangogna M."/>
            <person name="McGinnis K."/>
            <person name="Medlin L.K."/>
            <person name="Montsant A."/>
            <person name="Oudot-Le Secq M.P."/>
            <person name="Napoli C."/>
            <person name="Obornik M."/>
            <person name="Parker M.S."/>
            <person name="Petit J.L."/>
            <person name="Porcel B.M."/>
            <person name="Poulsen N."/>
            <person name="Robison M."/>
            <person name="Rychlewski L."/>
            <person name="Rynearson T.A."/>
            <person name="Schmutz J."/>
            <person name="Shapiro H."/>
            <person name="Siaut M."/>
            <person name="Stanley M."/>
            <person name="Sussman M.R."/>
            <person name="Taylor A.R."/>
            <person name="Vardi A."/>
            <person name="von Dassow P."/>
            <person name="Vyverman W."/>
            <person name="Willis A."/>
            <person name="Wyrwicz L.S."/>
            <person name="Rokhsar D.S."/>
            <person name="Weissenbach J."/>
            <person name="Armbrust E.V."/>
            <person name="Green B.R."/>
            <person name="Van de Peer Y."/>
            <person name="Grigoriev I.V."/>
        </authorList>
    </citation>
    <scope>NUCLEOTIDE SEQUENCE [LARGE SCALE GENOMIC DNA]</scope>
    <source>
        <strain evidence="3 4">CCMP1335</strain>
    </source>
</reference>
<keyword evidence="1" id="KW-1133">Transmembrane helix</keyword>
<sequence>MCQVTRINTASIGNQSIPLNNEILTTQCKPSNDGLRVLLCSENVPPQVNGIARRIGMYADGLEKLGCDVELLHPGSGSDKVFQFVNPWNFTSLMMVINPWYLYKLLTTPYDVVHVVMPANLSGMWILAAFKVLRCVKRQSKPALVVSWHCNIVDYIQHFSIGPLRFLAYFFFFQLFGMLPLISDRILTPTRKSEPRIVNLWKRSNGKLCSGVCFTGVNKSEFSPDSKNTKWGSTWQMAKEKFLVNENKKYLLVCVGRLSPEKGVDELIKTLPMLKDCALWLVGDGPFRPELERLARDLKVPVKFLGYQSGDALHSVYAVGDMFVCPSLTETFGQTVNEALASQVRVALPNVPVFAEAYGEVIPKDAFWKPLDRTAMANAISKQLERHSRNESSSLPDLDKLKSWADASQSLLGEYTEASRDRQHTFTFLAGLYFPIWWSVTVSTAVSFYLFSLIRTLCGGSVRLFFRSAAEDVLIKVQSFHRLPSFNSLQQMEKGQKQKEGVRDRTE</sequence>
<feature type="transmembrane region" description="Helical" evidence="1">
    <location>
        <begin position="166"/>
        <end position="183"/>
    </location>
</feature>
<protein>
    <recommendedName>
        <fullName evidence="2">Glycosyltransferase subfamily 4-like N-terminal domain-containing protein</fullName>
    </recommendedName>
</protein>
<accession>B5YMK4</accession>
<dbReference type="RefSeq" id="XP_002296106.1">
    <property type="nucleotide sequence ID" value="XM_002296070.1"/>
</dbReference>